<evidence type="ECO:0000313" key="1">
    <source>
        <dbReference type="EMBL" id="PHM57395.1"/>
    </source>
</evidence>
<name>A0A2G0QDT4_XENHO</name>
<gene>
    <name evidence="1" type="ORF">Xhom_00361</name>
</gene>
<accession>A0A2G0QDT4</accession>
<reference evidence="1 2" key="1">
    <citation type="journal article" date="2017" name="Nat. Microbiol.">
        <title>Natural product diversity associated with the nematode symbionts Photorhabdus and Xenorhabdus.</title>
        <authorList>
            <person name="Tobias N.J."/>
            <person name="Wolff H."/>
            <person name="Djahanschiri B."/>
            <person name="Grundmann F."/>
            <person name="Kronenwerth M."/>
            <person name="Shi Y.M."/>
            <person name="Simonyi S."/>
            <person name="Grun P."/>
            <person name="Shapiro-Ilan D."/>
            <person name="Pidot S.J."/>
            <person name="Stinear T.P."/>
            <person name="Ebersberger I."/>
            <person name="Bode H.B."/>
        </authorList>
    </citation>
    <scope>NUCLEOTIDE SEQUENCE [LARGE SCALE GENOMIC DNA]</scope>
    <source>
        <strain evidence="1 2">DSM 17903</strain>
    </source>
</reference>
<comment type="caution">
    <text evidence="1">The sequence shown here is derived from an EMBL/GenBank/DDBJ whole genome shotgun (WGS) entry which is preliminary data.</text>
</comment>
<dbReference type="AlphaFoldDB" id="A0A2G0QDT4"/>
<evidence type="ECO:0000313" key="2">
    <source>
        <dbReference type="Proteomes" id="UP000225433"/>
    </source>
</evidence>
<protein>
    <submittedName>
        <fullName evidence="1">Uncharacterized protein</fullName>
    </submittedName>
</protein>
<proteinExistence type="predicted"/>
<sequence length="48" mass="5264">MNRLHALKTKALQNFGYKYVKQASLAIIAGIAGKPFNLTTVTMVINLT</sequence>
<dbReference type="EMBL" id="NJAI01000001">
    <property type="protein sequence ID" value="PHM57395.1"/>
    <property type="molecule type" value="Genomic_DNA"/>
</dbReference>
<organism evidence="1 2">
    <name type="scientific">Xenorhabdus hominickii</name>
    <dbReference type="NCBI Taxonomy" id="351679"/>
    <lineage>
        <taxon>Bacteria</taxon>
        <taxon>Pseudomonadati</taxon>
        <taxon>Pseudomonadota</taxon>
        <taxon>Gammaproteobacteria</taxon>
        <taxon>Enterobacterales</taxon>
        <taxon>Morganellaceae</taxon>
        <taxon>Xenorhabdus</taxon>
    </lineage>
</organism>
<dbReference type="Proteomes" id="UP000225433">
    <property type="component" value="Unassembled WGS sequence"/>
</dbReference>